<accession>A0A6A5LFP6</accession>
<organism evidence="5 6">
    <name type="scientific">Lupinus albus</name>
    <name type="common">White lupine</name>
    <name type="synonym">Lupinus termis</name>
    <dbReference type="NCBI Taxonomy" id="3870"/>
    <lineage>
        <taxon>Eukaryota</taxon>
        <taxon>Viridiplantae</taxon>
        <taxon>Streptophyta</taxon>
        <taxon>Embryophyta</taxon>
        <taxon>Tracheophyta</taxon>
        <taxon>Spermatophyta</taxon>
        <taxon>Magnoliopsida</taxon>
        <taxon>eudicotyledons</taxon>
        <taxon>Gunneridae</taxon>
        <taxon>Pentapetalae</taxon>
        <taxon>rosids</taxon>
        <taxon>fabids</taxon>
        <taxon>Fabales</taxon>
        <taxon>Fabaceae</taxon>
        <taxon>Papilionoideae</taxon>
        <taxon>50 kb inversion clade</taxon>
        <taxon>genistoids sensu lato</taxon>
        <taxon>core genistoids</taxon>
        <taxon>Genisteae</taxon>
        <taxon>Lupinus</taxon>
    </lineage>
</organism>
<feature type="compositionally biased region" description="Polar residues" evidence="4">
    <location>
        <begin position="812"/>
        <end position="827"/>
    </location>
</feature>
<dbReference type="PROSITE" id="PS51634">
    <property type="entry name" value="CRC"/>
    <property type="match status" value="1"/>
</dbReference>
<protein>
    <submittedName>
        <fullName evidence="5">Putative transcription factor Tesmin family</fullName>
    </submittedName>
</protein>
<feature type="region of interest" description="Disordered" evidence="4">
    <location>
        <begin position="1"/>
        <end position="32"/>
    </location>
</feature>
<dbReference type="PANTHER" id="PTHR46159:SF6">
    <property type="entry name" value="OS12G0605300 PROTEIN"/>
    <property type="match status" value="1"/>
</dbReference>
<dbReference type="SMART" id="SM01114">
    <property type="entry name" value="CXC"/>
    <property type="match status" value="2"/>
</dbReference>
<comment type="subcellular location">
    <subcellularLocation>
        <location evidence="1">Nucleus</location>
    </subcellularLocation>
</comment>
<evidence type="ECO:0000256" key="4">
    <source>
        <dbReference type="SAM" id="MobiDB-lite"/>
    </source>
</evidence>
<feature type="region of interest" description="Disordered" evidence="4">
    <location>
        <begin position="424"/>
        <end position="467"/>
    </location>
</feature>
<name>A0A6A5LFP6_LUPAL</name>
<comment type="similarity">
    <text evidence="2">Belongs to the lin-54 family.</text>
</comment>
<dbReference type="GO" id="GO:0005634">
    <property type="term" value="C:nucleus"/>
    <property type="evidence" value="ECO:0007669"/>
    <property type="project" value="UniProtKB-SubCell"/>
</dbReference>
<keyword evidence="3" id="KW-0539">Nucleus</keyword>
<proteinExistence type="inferred from homology"/>
<sequence>MDCSPEPRCIKKKKKDEDEETSSINTSQSPQLQESPFLKFISNLSPIQPVKSCHMTQGFVGLSSPPIVFMSPRISCHRETKFLERTQSLSAEISQSDNGGKNLVSELPGDSINLRSQLSLPGVFTTDATQTDVDIKNDANTQNCSPSPSVDEYLADPVDIDQIYSANPDVKQSDDAIETLKCDTEDGPGGRAEETLLLSHESNKFHQEKAACVEEPGKVVEEKLSADVLEIQPSHDSHVQCAGSELQEYSDQTPGPMPEPLKDAKEYEDCDEMVSTSHVSTENISQCGSEATLKHHGIRRRCLQFGEVAIGSNNSHTNLNASSSKTKMVKLSEPVTSLFPQRHSGTAKPSGIGLHLNSIINAIPPGCAATTSIKSTLLISLHKMDNMKRCLISSNMDGQASIDTGNESHEIVVSTAADSLNAESPSLAEPIPVNPASVHGKRKLSPTDAGNSEEFNRSSPIKKKKKTSIANDENSCKRCNCKKSKCLKLYCDCFAAGIYCSDPCSCQGCLNRQEYQETVLETRRQIESRNPLAFLPKVVQHTTDIPSTNMEDANLTTPSSARHKRGCNCKRSMCLKKYCECYQANVGCSSGCRCEGCKNAYGRKEDYVPIEHALSKERVVEKGSDNTFYDKLDMVVSKTELYDLHRLSPITPSLQCSDQGKEAAKSRLLSGKYLPSPESADVNMIPSHKKYTKPLPDSHPETDSYEWQMDQLSPTCNSAADVLTPTPVSSYPHEPISFSAITKESVDIPQLRLSHAPIRHLSGGSLRWRSSPNTPSTRIGETKYVDQTLESDSRRLFDILEDETPDILKEVSTPTNPVKANSPNQKRVSPPHGHSHLRGLGLSFSSGGLRSGRKFILKAVPSFPPLTPCADSKGNDDDHENLGNCSTK</sequence>
<feature type="compositionally biased region" description="Polar residues" evidence="4">
    <location>
        <begin position="22"/>
        <end position="32"/>
    </location>
</feature>
<dbReference type="EMBL" id="WOCE01000024">
    <property type="protein sequence ID" value="KAE9586461.1"/>
    <property type="molecule type" value="Genomic_DNA"/>
</dbReference>
<dbReference type="InterPro" id="IPR044522">
    <property type="entry name" value="TSO1-like"/>
</dbReference>
<evidence type="ECO:0000256" key="2">
    <source>
        <dbReference type="ARBA" id="ARBA00007267"/>
    </source>
</evidence>
<evidence type="ECO:0000256" key="3">
    <source>
        <dbReference type="ARBA" id="ARBA00023242"/>
    </source>
</evidence>
<gene>
    <name evidence="5" type="ORF">Lalb_Chr24g0402241</name>
</gene>
<dbReference type="GO" id="GO:0003700">
    <property type="term" value="F:DNA-binding transcription factor activity"/>
    <property type="evidence" value="ECO:0007669"/>
    <property type="project" value="InterPro"/>
</dbReference>
<feature type="region of interest" description="Disordered" evidence="4">
    <location>
        <begin position="809"/>
        <end position="841"/>
    </location>
</feature>
<dbReference type="Pfam" id="PF03638">
    <property type="entry name" value="TCR"/>
    <property type="match status" value="2"/>
</dbReference>
<dbReference type="AlphaFoldDB" id="A0A6A5LFP6"/>
<dbReference type="OrthoDB" id="6283463at2759"/>
<comment type="caution">
    <text evidence="5">The sequence shown here is derived from an EMBL/GenBank/DDBJ whole genome shotgun (WGS) entry which is preliminary data.</text>
</comment>
<feature type="region of interest" description="Disordered" evidence="4">
    <location>
        <begin position="866"/>
        <end position="888"/>
    </location>
</feature>
<evidence type="ECO:0000313" key="6">
    <source>
        <dbReference type="Proteomes" id="UP000447434"/>
    </source>
</evidence>
<evidence type="ECO:0000256" key="1">
    <source>
        <dbReference type="ARBA" id="ARBA00004123"/>
    </source>
</evidence>
<dbReference type="Proteomes" id="UP000447434">
    <property type="component" value="Chromosome 24"/>
</dbReference>
<reference evidence="6" key="1">
    <citation type="journal article" date="2020" name="Nat. Commun.">
        <title>Genome sequence of the cluster root forming white lupin.</title>
        <authorList>
            <person name="Hufnagel B."/>
            <person name="Marques A."/>
            <person name="Soriano A."/>
            <person name="Marques L."/>
            <person name="Divol F."/>
            <person name="Doumas P."/>
            <person name="Sallet E."/>
            <person name="Mancinotti D."/>
            <person name="Carrere S."/>
            <person name="Marande W."/>
            <person name="Arribat S."/>
            <person name="Keller J."/>
            <person name="Huneau C."/>
            <person name="Blein T."/>
            <person name="Aime D."/>
            <person name="Laguerre M."/>
            <person name="Taylor J."/>
            <person name="Schubert V."/>
            <person name="Nelson M."/>
            <person name="Geu-Flores F."/>
            <person name="Crespi M."/>
            <person name="Gallardo-Guerrero K."/>
            <person name="Delaux P.-M."/>
            <person name="Salse J."/>
            <person name="Berges H."/>
            <person name="Guyot R."/>
            <person name="Gouzy J."/>
            <person name="Peret B."/>
        </authorList>
    </citation>
    <scope>NUCLEOTIDE SEQUENCE [LARGE SCALE GENOMIC DNA]</scope>
    <source>
        <strain evidence="6">cv. Amiga</strain>
    </source>
</reference>
<keyword evidence="6" id="KW-1185">Reference proteome</keyword>
<evidence type="ECO:0000313" key="5">
    <source>
        <dbReference type="EMBL" id="KAE9586461.1"/>
    </source>
</evidence>
<dbReference type="InterPro" id="IPR033467">
    <property type="entry name" value="Tesmin/TSO1-like_CXC"/>
</dbReference>
<dbReference type="PANTHER" id="PTHR46159">
    <property type="entry name" value="PROTEIN TESMIN/TSO1-LIKE CXC 2"/>
    <property type="match status" value="1"/>
</dbReference>
<dbReference type="InterPro" id="IPR005172">
    <property type="entry name" value="CRC"/>
</dbReference>